<name>A0A3Q2GLJ1_CYPVA</name>
<protein>
    <submittedName>
        <fullName evidence="1">Uncharacterized protein</fullName>
    </submittedName>
</protein>
<dbReference type="AlphaFoldDB" id="A0A3Q2GLJ1"/>
<dbReference type="Ensembl" id="ENSCVAT00000030791.1">
    <property type="protein sequence ID" value="ENSCVAP00000028845.1"/>
    <property type="gene ID" value="ENSCVAG00000016144.1"/>
</dbReference>
<accession>A0A3Q2GLJ1</accession>
<keyword evidence="2" id="KW-1185">Reference proteome</keyword>
<reference evidence="1" key="1">
    <citation type="submission" date="2025-08" db="UniProtKB">
        <authorList>
            <consortium name="Ensembl"/>
        </authorList>
    </citation>
    <scope>IDENTIFICATION</scope>
</reference>
<evidence type="ECO:0000313" key="1">
    <source>
        <dbReference type="Ensembl" id="ENSCVAP00000028845.1"/>
    </source>
</evidence>
<organism evidence="1 2">
    <name type="scientific">Cyprinodon variegatus</name>
    <name type="common">Sheepshead minnow</name>
    <dbReference type="NCBI Taxonomy" id="28743"/>
    <lineage>
        <taxon>Eukaryota</taxon>
        <taxon>Metazoa</taxon>
        <taxon>Chordata</taxon>
        <taxon>Craniata</taxon>
        <taxon>Vertebrata</taxon>
        <taxon>Euteleostomi</taxon>
        <taxon>Actinopterygii</taxon>
        <taxon>Neopterygii</taxon>
        <taxon>Teleostei</taxon>
        <taxon>Neoteleostei</taxon>
        <taxon>Acanthomorphata</taxon>
        <taxon>Ovalentaria</taxon>
        <taxon>Atherinomorphae</taxon>
        <taxon>Cyprinodontiformes</taxon>
        <taxon>Cyprinodontidae</taxon>
        <taxon>Cyprinodon</taxon>
    </lineage>
</organism>
<dbReference type="STRING" id="28743.ENSCVAP00000028845"/>
<proteinExistence type="predicted"/>
<evidence type="ECO:0000313" key="2">
    <source>
        <dbReference type="Proteomes" id="UP000265020"/>
    </source>
</evidence>
<dbReference type="Proteomes" id="UP000265020">
    <property type="component" value="Unassembled WGS sequence"/>
</dbReference>
<reference evidence="1" key="2">
    <citation type="submission" date="2025-09" db="UniProtKB">
        <authorList>
            <consortium name="Ensembl"/>
        </authorList>
    </citation>
    <scope>IDENTIFICATION</scope>
</reference>
<sequence>MVHVFDLSISTEEAIHQQQVMEKETKPTRIEFNPIHPMIIVGDDKGNVASLKIIPNPHEKPKVKKDQEFANGPEAEVAKLDKVVRVHRPQLKT</sequence>
<dbReference type="OMA" id="MSELACC"/>